<name>A0A9P5CYJ3_9HYPO</name>
<accession>A0A9P5CYJ3</accession>
<proteinExistence type="predicted"/>
<reference evidence="5" key="1">
    <citation type="submission" date="2020-03" db="EMBL/GenBank/DDBJ databases">
        <title>Site-based positive gene gene selection in Geosmithia morbida across the United States reveals a broad range of putative effectors and factors for local host and environmental adapation.</title>
        <authorList>
            <person name="Onufrak A."/>
            <person name="Murdoch R.W."/>
            <person name="Gazis R."/>
            <person name="Huff M."/>
            <person name="Staton M."/>
            <person name="Klingeman W."/>
            <person name="Hadziabdic D."/>
        </authorList>
    </citation>
    <scope>NUCLEOTIDE SEQUENCE</scope>
    <source>
        <strain evidence="5">1262</strain>
    </source>
</reference>
<feature type="compositionally biased region" description="Pro residues" evidence="3">
    <location>
        <begin position="20"/>
        <end position="37"/>
    </location>
</feature>
<evidence type="ECO:0000313" key="5">
    <source>
        <dbReference type="EMBL" id="KAF4120498.1"/>
    </source>
</evidence>
<dbReference type="GO" id="GO:0005737">
    <property type="term" value="C:cytoplasm"/>
    <property type="evidence" value="ECO:0007669"/>
    <property type="project" value="TreeGrafter"/>
</dbReference>
<dbReference type="Gene3D" id="3.30.420.10">
    <property type="entry name" value="Ribonuclease H-like superfamily/Ribonuclease H"/>
    <property type="match status" value="1"/>
</dbReference>
<keyword evidence="6" id="KW-1185">Reference proteome</keyword>
<evidence type="ECO:0000313" key="6">
    <source>
        <dbReference type="Proteomes" id="UP000749293"/>
    </source>
</evidence>
<evidence type="ECO:0000259" key="4">
    <source>
        <dbReference type="SMART" id="SM00474"/>
    </source>
</evidence>
<evidence type="ECO:0000256" key="1">
    <source>
        <dbReference type="ARBA" id="ARBA00022722"/>
    </source>
</evidence>
<dbReference type="InterPro" id="IPR051132">
    <property type="entry name" value="3-5_Exonuclease_domain"/>
</dbReference>
<protein>
    <submittedName>
        <fullName evidence="5">Ribonuclease D</fullName>
    </submittedName>
</protein>
<dbReference type="Pfam" id="PF01612">
    <property type="entry name" value="DNA_pol_A_exo1"/>
    <property type="match status" value="1"/>
</dbReference>
<dbReference type="SMART" id="SM00474">
    <property type="entry name" value="35EXOc"/>
    <property type="match status" value="1"/>
</dbReference>
<feature type="region of interest" description="Disordered" evidence="3">
    <location>
        <begin position="332"/>
        <end position="359"/>
    </location>
</feature>
<dbReference type="GO" id="GO:0005634">
    <property type="term" value="C:nucleus"/>
    <property type="evidence" value="ECO:0007669"/>
    <property type="project" value="TreeGrafter"/>
</dbReference>
<dbReference type="InterPro" id="IPR002562">
    <property type="entry name" value="3'-5'_exonuclease_dom"/>
</dbReference>
<sequence length="471" mass="52091">MAFNDAQLWSRSMGIRFAPSLPPGPPTKPPLYPPPHPVSDAASQNGATPLQPGAGRQQKQQQQQPTPPPTSLPYKISPESFARARASPRGTPGSYWSHTMYRGGDAVDGSVRSVTVHYCKSRQSMETVCEKYFAGEPILGFDLEWSPRATKAMGPRQNVSLIQLASAGRIGLFHCAVFVGEGDFVGPTFRKIMGDPAVTKVGVAIKADCTRMNNYLGVESRGIMELSHMYKMVKYQRQRRPDLINKSLVTLATQVEECLGLPLYKGDSVRSSDWTRYLNARQISYSAADAYAGIQLYHALDEQRRSLDPCPPLPFYAELNLPLPVPDLGITNIPADETSASSSPSQKTRPARSPAAPIDGIKFRDDRATAAHHRMQQYRSSKRGPVSTGPSALRAYYMWHDNAELDPQAIARILRDPPLQTHTVVSYILSAVIDEGLSYDKDRVKRELLSTLKPDVFKVSRYQALKESCES</sequence>
<comment type="caution">
    <text evidence="5">The sequence shown here is derived from an EMBL/GenBank/DDBJ whole genome shotgun (WGS) entry which is preliminary data.</text>
</comment>
<feature type="compositionally biased region" description="Polar residues" evidence="3">
    <location>
        <begin position="338"/>
        <end position="348"/>
    </location>
</feature>
<keyword evidence="2" id="KW-0378">Hydrolase</keyword>
<gene>
    <name evidence="5" type="ORF">GMORB2_2936</name>
</gene>
<feature type="region of interest" description="Disordered" evidence="3">
    <location>
        <begin position="16"/>
        <end position="76"/>
    </location>
</feature>
<evidence type="ECO:0000256" key="3">
    <source>
        <dbReference type="SAM" id="MobiDB-lite"/>
    </source>
</evidence>
<dbReference type="GO" id="GO:0006139">
    <property type="term" value="P:nucleobase-containing compound metabolic process"/>
    <property type="evidence" value="ECO:0007669"/>
    <property type="project" value="InterPro"/>
</dbReference>
<dbReference type="GeneID" id="55969164"/>
<feature type="region of interest" description="Disordered" evidence="3">
    <location>
        <begin position="369"/>
        <end position="388"/>
    </location>
</feature>
<dbReference type="InterPro" id="IPR012337">
    <property type="entry name" value="RNaseH-like_sf"/>
</dbReference>
<dbReference type="SUPFAM" id="SSF53098">
    <property type="entry name" value="Ribonuclease H-like"/>
    <property type="match status" value="1"/>
</dbReference>
<evidence type="ECO:0000256" key="2">
    <source>
        <dbReference type="ARBA" id="ARBA00022801"/>
    </source>
</evidence>
<dbReference type="OrthoDB" id="1920326at2759"/>
<dbReference type="EMBL" id="JAANYQ010000016">
    <property type="protein sequence ID" value="KAF4120498.1"/>
    <property type="molecule type" value="Genomic_DNA"/>
</dbReference>
<dbReference type="Proteomes" id="UP000749293">
    <property type="component" value="Unassembled WGS sequence"/>
</dbReference>
<organism evidence="5 6">
    <name type="scientific">Geosmithia morbida</name>
    <dbReference type="NCBI Taxonomy" id="1094350"/>
    <lineage>
        <taxon>Eukaryota</taxon>
        <taxon>Fungi</taxon>
        <taxon>Dikarya</taxon>
        <taxon>Ascomycota</taxon>
        <taxon>Pezizomycotina</taxon>
        <taxon>Sordariomycetes</taxon>
        <taxon>Hypocreomycetidae</taxon>
        <taxon>Hypocreales</taxon>
        <taxon>Bionectriaceae</taxon>
        <taxon>Geosmithia</taxon>
    </lineage>
</organism>
<keyword evidence="1" id="KW-0540">Nuclease</keyword>
<dbReference type="InterPro" id="IPR036397">
    <property type="entry name" value="RNaseH_sf"/>
</dbReference>
<dbReference type="AlphaFoldDB" id="A0A9P5CYJ3"/>
<dbReference type="CDD" id="cd06141">
    <property type="entry name" value="WRN_exo"/>
    <property type="match status" value="1"/>
</dbReference>
<feature type="compositionally biased region" description="Basic residues" evidence="3">
    <location>
        <begin position="370"/>
        <end position="382"/>
    </location>
</feature>
<dbReference type="RefSeq" id="XP_035319150.1">
    <property type="nucleotide sequence ID" value="XM_035464912.1"/>
</dbReference>
<dbReference type="PANTHER" id="PTHR13620:SF104">
    <property type="entry name" value="EXONUCLEASE 3'-5' DOMAIN-CONTAINING PROTEIN 2"/>
    <property type="match status" value="1"/>
</dbReference>
<dbReference type="PANTHER" id="PTHR13620">
    <property type="entry name" value="3-5 EXONUCLEASE"/>
    <property type="match status" value="1"/>
</dbReference>
<feature type="domain" description="3'-5' exonuclease" evidence="4">
    <location>
        <begin position="116"/>
        <end position="305"/>
    </location>
</feature>
<dbReference type="GO" id="GO:0003676">
    <property type="term" value="F:nucleic acid binding"/>
    <property type="evidence" value="ECO:0007669"/>
    <property type="project" value="InterPro"/>
</dbReference>
<dbReference type="GO" id="GO:0008408">
    <property type="term" value="F:3'-5' exonuclease activity"/>
    <property type="evidence" value="ECO:0007669"/>
    <property type="project" value="InterPro"/>
</dbReference>